<gene>
    <name evidence="1" type="ORF">MOZ64_10265</name>
</gene>
<protein>
    <submittedName>
        <fullName evidence="1">Uncharacterized protein</fullName>
    </submittedName>
</protein>
<proteinExistence type="predicted"/>
<accession>A0ABU4WNT9</accession>
<dbReference type="EMBL" id="JALBUS010000020">
    <property type="protein sequence ID" value="MDX8418216.1"/>
    <property type="molecule type" value="Genomic_DNA"/>
</dbReference>
<reference evidence="1 2" key="1">
    <citation type="submission" date="2022-03" db="EMBL/GenBank/DDBJ databases">
        <title>Novel taxa within the pig intestine.</title>
        <authorList>
            <person name="Wylensek D."/>
            <person name="Bishof K."/>
            <person name="Afrizal A."/>
            <person name="Clavel T."/>
        </authorList>
    </citation>
    <scope>NUCLEOTIDE SEQUENCE [LARGE SCALE GENOMIC DNA]</scope>
    <source>
        <strain evidence="1 2">Cla-KB-P134</strain>
    </source>
</reference>
<dbReference type="Proteomes" id="UP001285244">
    <property type="component" value="Unassembled WGS sequence"/>
</dbReference>
<comment type="caution">
    <text evidence="1">The sequence shown here is derived from an EMBL/GenBank/DDBJ whole genome shotgun (WGS) entry which is preliminary data.</text>
</comment>
<dbReference type="RefSeq" id="WP_320326466.1">
    <property type="nucleotide sequence ID" value="NZ_JALBUS010000020.1"/>
</dbReference>
<organism evidence="1 2">
    <name type="scientific">Absicoccus intestinalis</name>
    <dbReference type="NCBI Taxonomy" id="2926319"/>
    <lineage>
        <taxon>Bacteria</taxon>
        <taxon>Bacillati</taxon>
        <taxon>Bacillota</taxon>
        <taxon>Erysipelotrichia</taxon>
        <taxon>Erysipelotrichales</taxon>
        <taxon>Erysipelotrichaceae</taxon>
        <taxon>Absicoccus</taxon>
    </lineage>
</organism>
<keyword evidence="2" id="KW-1185">Reference proteome</keyword>
<evidence type="ECO:0000313" key="1">
    <source>
        <dbReference type="EMBL" id="MDX8418216.1"/>
    </source>
</evidence>
<evidence type="ECO:0000313" key="2">
    <source>
        <dbReference type="Proteomes" id="UP001285244"/>
    </source>
</evidence>
<name>A0ABU4WNT9_9FIRM</name>
<sequence length="77" mass="9428">MNELLIYIREFDGSKWLIFYITDTYVLSQFLDETQKFWKHQVSYQRCFYCLDTQRFMDMRTDSKTNGIRSGDHLILI</sequence>